<dbReference type="OrthoDB" id="9806388at2"/>
<dbReference type="SUPFAM" id="SSF53092">
    <property type="entry name" value="Creatinase/prolidase N-terminal domain"/>
    <property type="match status" value="1"/>
</dbReference>
<dbReference type="PANTHER" id="PTHR46112:SF2">
    <property type="entry name" value="XAA-PRO AMINOPEPTIDASE P-RELATED"/>
    <property type="match status" value="1"/>
</dbReference>
<dbReference type="EMBL" id="JPKR02000004">
    <property type="protein sequence ID" value="KGD74869.1"/>
    <property type="molecule type" value="Genomic_DNA"/>
</dbReference>
<evidence type="ECO:0000259" key="1">
    <source>
        <dbReference type="Pfam" id="PF00557"/>
    </source>
</evidence>
<accession>A0A095TEA6</accession>
<dbReference type="InterPro" id="IPR029149">
    <property type="entry name" value="Creatin/AminoP/Spt16_N"/>
</dbReference>
<dbReference type="InterPro" id="IPR000994">
    <property type="entry name" value="Pept_M24"/>
</dbReference>
<sequence>MNTLAVSSPGYRIGSLLSDFQPDFDFTAPLPLPAEEFEDRLRRIRRQAVEAGHDAIIVHAGSVGWFHASNAYLRYICDWMREGVLIIPTDSDKPLTLLSFFTQSVLLPPGGEPMLVDDIWQIGPIGREYADRPGDSVIKTAEKCADILNSLGLKKAQIAQVGDRTSLTFQAALSTLLPGCKFIADNAILDRMQKVRSPREIELFRAAARLISIGTQAAYHVTRPGVTDHEIFAAFTAAQMAFGGETGDGYQIGINEFGTHCGKPYGHVVRAGDLINLYISNVTFRGYTAQTARMIAVGSITDHQEKVLAACTEGVKRAERLIKPGALMRDINNAAFEPMIEQGMLESAEARTMPYNWSPMPDGGARLIPHQYVRDVDWEAQGRKLMHVYPATHGPHNPNLGHSVGMAGAQNSFNISSHNYDRLEKGMVFVLHTQWLEPLAAGCNIGDCYVVTDDGFENLSRHTPLETHRIPAGA</sequence>
<feature type="domain" description="Peptidase M24" evidence="1">
    <location>
        <begin position="202"/>
        <end position="453"/>
    </location>
</feature>
<dbReference type="Gene3D" id="3.90.230.10">
    <property type="entry name" value="Creatinase/methionine aminopeptidase superfamily"/>
    <property type="match status" value="1"/>
</dbReference>
<dbReference type="Pfam" id="PF00557">
    <property type="entry name" value="Peptidase_M24"/>
    <property type="match status" value="1"/>
</dbReference>
<reference evidence="2" key="1">
    <citation type="submission" date="2014-12" db="EMBL/GenBank/DDBJ databases">
        <title>The draft genome of the Tatumella morbirosei type strain, LMG23360T isolated from pineapple rot.</title>
        <authorList>
            <person name="Smits T.H."/>
            <person name="Palmer M."/>
            <person name="Venter S.N."/>
            <person name="Duffy B."/>
            <person name="Steenkamp E.T."/>
            <person name="Chan W.Y."/>
            <person name="Coutinho T.A."/>
            <person name="Coetzee M.P."/>
            <person name="De Maayer P."/>
        </authorList>
    </citation>
    <scope>NUCLEOTIDE SEQUENCE [LARGE SCALE GENOMIC DNA]</scope>
    <source>
        <strain evidence="2">LMG 23360</strain>
    </source>
</reference>
<dbReference type="eggNOG" id="COG0006">
    <property type="taxonomic scope" value="Bacteria"/>
</dbReference>
<dbReference type="RefSeq" id="WP_038017899.1">
    <property type="nucleotide sequence ID" value="NZ_JPKR02000004.1"/>
</dbReference>
<protein>
    <submittedName>
        <fullName evidence="2">Xaa-Pro dipeptidase</fullName>
    </submittedName>
</protein>
<dbReference type="Gene3D" id="3.40.350.10">
    <property type="entry name" value="Creatinase/prolidase N-terminal domain"/>
    <property type="match status" value="1"/>
</dbReference>
<organism evidence="2 3">
    <name type="scientific">Tatumella morbirosei</name>
    <dbReference type="NCBI Taxonomy" id="642227"/>
    <lineage>
        <taxon>Bacteria</taxon>
        <taxon>Pseudomonadati</taxon>
        <taxon>Pseudomonadota</taxon>
        <taxon>Gammaproteobacteria</taxon>
        <taxon>Enterobacterales</taxon>
        <taxon>Erwiniaceae</taxon>
        <taxon>Tatumella</taxon>
    </lineage>
</organism>
<dbReference type="InterPro" id="IPR036005">
    <property type="entry name" value="Creatinase/aminopeptidase-like"/>
</dbReference>
<dbReference type="CDD" id="cd01066">
    <property type="entry name" value="APP_MetAP"/>
    <property type="match status" value="1"/>
</dbReference>
<evidence type="ECO:0000313" key="2">
    <source>
        <dbReference type="EMBL" id="KGD74869.1"/>
    </source>
</evidence>
<dbReference type="STRING" id="642227.HA49_06125"/>
<comment type="caution">
    <text evidence="2">The sequence shown here is derived from an EMBL/GenBank/DDBJ whole genome shotgun (WGS) entry which is preliminary data.</text>
</comment>
<dbReference type="AlphaFoldDB" id="A0A095TEA6"/>
<name>A0A095TEA6_9GAMM</name>
<evidence type="ECO:0000313" key="3">
    <source>
        <dbReference type="Proteomes" id="UP000029577"/>
    </source>
</evidence>
<keyword evidence="3" id="KW-1185">Reference proteome</keyword>
<dbReference type="InterPro" id="IPR050659">
    <property type="entry name" value="Peptidase_M24B"/>
</dbReference>
<dbReference type="PANTHER" id="PTHR46112">
    <property type="entry name" value="AMINOPEPTIDASE"/>
    <property type="match status" value="1"/>
</dbReference>
<dbReference type="Proteomes" id="UP000029577">
    <property type="component" value="Unassembled WGS sequence"/>
</dbReference>
<gene>
    <name evidence="2" type="ORF">HA49_06125</name>
</gene>
<proteinExistence type="predicted"/>
<dbReference type="SUPFAM" id="SSF55920">
    <property type="entry name" value="Creatinase/aminopeptidase"/>
    <property type="match status" value="1"/>
</dbReference>